<proteinExistence type="inferred from homology"/>
<dbReference type="SUPFAM" id="SSF56935">
    <property type="entry name" value="Porins"/>
    <property type="match status" value="1"/>
</dbReference>
<dbReference type="Pfam" id="PF00593">
    <property type="entry name" value="TonB_dep_Rec_b-barrel"/>
    <property type="match status" value="1"/>
</dbReference>
<evidence type="ECO:0000256" key="11">
    <source>
        <dbReference type="SAM" id="SignalP"/>
    </source>
</evidence>
<dbReference type="InterPro" id="IPR039426">
    <property type="entry name" value="TonB-dep_rcpt-like"/>
</dbReference>
<dbReference type="EMBL" id="BMGA01000001">
    <property type="protein sequence ID" value="GGA65575.1"/>
    <property type="molecule type" value="Genomic_DNA"/>
</dbReference>
<dbReference type="PANTHER" id="PTHR30069:SF40">
    <property type="entry name" value="TONB-DEPENDENT RECEPTOR NMB0964-RELATED"/>
    <property type="match status" value="1"/>
</dbReference>
<dbReference type="InterPro" id="IPR000531">
    <property type="entry name" value="Beta-barrel_TonB"/>
</dbReference>
<evidence type="ECO:0000256" key="7">
    <source>
        <dbReference type="ARBA" id="ARBA00023237"/>
    </source>
</evidence>
<evidence type="ECO:0000256" key="2">
    <source>
        <dbReference type="ARBA" id="ARBA00022448"/>
    </source>
</evidence>
<evidence type="ECO:0000313" key="14">
    <source>
        <dbReference type="EMBL" id="GGA65575.1"/>
    </source>
</evidence>
<dbReference type="Gene3D" id="2.40.170.20">
    <property type="entry name" value="TonB-dependent receptor, beta-barrel domain"/>
    <property type="match status" value="1"/>
</dbReference>
<dbReference type="InterPro" id="IPR037066">
    <property type="entry name" value="Plug_dom_sf"/>
</dbReference>
<comment type="caution">
    <text evidence="14">The sequence shown here is derived from an EMBL/GenBank/DDBJ whole genome shotgun (WGS) entry which is preliminary data.</text>
</comment>
<feature type="chain" id="PRO_5045433339" evidence="11">
    <location>
        <begin position="19"/>
        <end position="756"/>
    </location>
</feature>
<keyword evidence="4 8" id="KW-0812">Transmembrane</keyword>
<comment type="similarity">
    <text evidence="8 9">Belongs to the TonB-dependent receptor family.</text>
</comment>
<evidence type="ECO:0000256" key="9">
    <source>
        <dbReference type="RuleBase" id="RU003357"/>
    </source>
</evidence>
<feature type="compositionally biased region" description="Basic and acidic residues" evidence="10">
    <location>
        <begin position="464"/>
        <end position="488"/>
    </location>
</feature>
<comment type="subcellular location">
    <subcellularLocation>
        <location evidence="1 8">Cell outer membrane</location>
        <topology evidence="1 8">Multi-pass membrane protein</topology>
    </subcellularLocation>
</comment>
<accession>A0ABQ1H9X4</accession>
<evidence type="ECO:0000259" key="13">
    <source>
        <dbReference type="Pfam" id="PF07715"/>
    </source>
</evidence>
<evidence type="ECO:0000313" key="15">
    <source>
        <dbReference type="Proteomes" id="UP000658793"/>
    </source>
</evidence>
<dbReference type="InterPro" id="IPR012910">
    <property type="entry name" value="Plug_dom"/>
</dbReference>
<keyword evidence="7 8" id="KW-0998">Cell outer membrane</keyword>
<sequence>MKKYIIALFMGFSALLQAQNTVLGTVTDGTNQPIIGASVYIPELHKGTTTDADGKYAFKNLPNGSFRIAFSYVGFKTINQWIEKLTKNTVVNIQMENAILEIDEVIVSTPFNKMQSQNVMKVEHESIESLQQKGTSTLIEGLATIPGVSQISTGTSIGKPVIRGLSGNRVLVYSQGVRIENQQFGAEHGLGLNDAGVESVEVIKGPASLLYGSDAMGGVLYFNPEKFANAHTFKANFNQKYFSNTLGSNASVGLKTSTDNWKFLARGTHNTHSDYKTGQGDRVTNSRYNETDFKTGIGYNNSKFSTVVRYNFNKLDLGIPEEGLAEQTYSKDPESPRQEVYNHLLSLNNVIYFGNSKLDVDLGYISNNRMEYEEGNEASLDMLLNTYNYNAKYHLPKTGRFETVLGIQGMHQTNKNRGEEYLIPDATTNDFGVFGTVNYEWGTSVLQAGLRFDNRNLNSLAHEAGEEEHHDEETEEEHEHDHEHHGGDFDALNRSFNSVNVSLGYKTNISKELVLRMNVASGFRAPNLAELTSNGVHHGTNRYEIGNANLKTEQNLQTDINLEYGNTHFEFFVNGFYNHINNYIYTSPTGEIMDDTDVFEYVQDNAKLYGGEVGLHLHPHPLDWLHYETSFETVTGKKSRSVGSDFLPLIPANNWNNTIRTEFKIKNWFEEGFASLNVNTTFNQDKVSGFETSSNGYTLVNLGFGGKVKWGKTEFNVNLNGNNLFDKKYIAHFSRLKTDGIPNIGRNIVLGMNFNL</sequence>
<gene>
    <name evidence="14" type="primary">phuR</name>
    <name evidence="14" type="ORF">GCM10008015_02930</name>
</gene>
<dbReference type="RefSeq" id="WP_188491722.1">
    <property type="nucleotide sequence ID" value="NZ_BMGA01000001.1"/>
</dbReference>
<keyword evidence="15" id="KW-1185">Reference proteome</keyword>
<reference evidence="15" key="1">
    <citation type="journal article" date="2019" name="Int. J. Syst. Evol. Microbiol.">
        <title>The Global Catalogue of Microorganisms (GCM) 10K type strain sequencing project: providing services to taxonomists for standard genome sequencing and annotation.</title>
        <authorList>
            <consortium name="The Broad Institute Genomics Platform"/>
            <consortium name="The Broad Institute Genome Sequencing Center for Infectious Disease"/>
            <person name="Wu L."/>
            <person name="Ma J."/>
        </authorList>
    </citation>
    <scope>NUCLEOTIDE SEQUENCE [LARGE SCALE GENOMIC DNA]</scope>
    <source>
        <strain evidence="15">CGMCC 1.12811</strain>
    </source>
</reference>
<dbReference type="Proteomes" id="UP000658793">
    <property type="component" value="Unassembled WGS sequence"/>
</dbReference>
<keyword evidence="2 8" id="KW-0813">Transport</keyword>
<dbReference type="PANTHER" id="PTHR30069">
    <property type="entry name" value="TONB-DEPENDENT OUTER MEMBRANE RECEPTOR"/>
    <property type="match status" value="1"/>
</dbReference>
<feature type="signal peptide" evidence="11">
    <location>
        <begin position="1"/>
        <end position="18"/>
    </location>
</feature>
<dbReference type="Pfam" id="PF13715">
    <property type="entry name" value="CarbopepD_reg_2"/>
    <property type="match status" value="1"/>
</dbReference>
<keyword evidence="3 8" id="KW-1134">Transmembrane beta strand</keyword>
<evidence type="ECO:0000256" key="6">
    <source>
        <dbReference type="ARBA" id="ARBA00023136"/>
    </source>
</evidence>
<dbReference type="InterPro" id="IPR036942">
    <property type="entry name" value="Beta-barrel_TonB_sf"/>
</dbReference>
<dbReference type="Pfam" id="PF07715">
    <property type="entry name" value="Plug"/>
    <property type="match status" value="1"/>
</dbReference>
<evidence type="ECO:0000256" key="5">
    <source>
        <dbReference type="ARBA" id="ARBA00023077"/>
    </source>
</evidence>
<organism evidence="14 15">
    <name type="scientific">Flavobacterium palustre</name>
    <dbReference type="NCBI Taxonomy" id="1476463"/>
    <lineage>
        <taxon>Bacteria</taxon>
        <taxon>Pseudomonadati</taxon>
        <taxon>Bacteroidota</taxon>
        <taxon>Flavobacteriia</taxon>
        <taxon>Flavobacteriales</taxon>
        <taxon>Flavobacteriaceae</taxon>
        <taxon>Flavobacterium</taxon>
    </lineage>
</organism>
<feature type="domain" description="TonB-dependent receptor-like beta-barrel" evidence="12">
    <location>
        <begin position="230"/>
        <end position="724"/>
    </location>
</feature>
<dbReference type="SUPFAM" id="SSF49464">
    <property type="entry name" value="Carboxypeptidase regulatory domain-like"/>
    <property type="match status" value="1"/>
</dbReference>
<evidence type="ECO:0000259" key="12">
    <source>
        <dbReference type="Pfam" id="PF00593"/>
    </source>
</evidence>
<feature type="region of interest" description="Disordered" evidence="10">
    <location>
        <begin position="464"/>
        <end position="491"/>
    </location>
</feature>
<dbReference type="Gene3D" id="2.170.130.10">
    <property type="entry name" value="TonB-dependent receptor, plug domain"/>
    <property type="match status" value="1"/>
</dbReference>
<keyword evidence="11" id="KW-0732">Signal</keyword>
<keyword evidence="14" id="KW-0675">Receptor</keyword>
<keyword evidence="6 8" id="KW-0472">Membrane</keyword>
<evidence type="ECO:0000256" key="1">
    <source>
        <dbReference type="ARBA" id="ARBA00004571"/>
    </source>
</evidence>
<keyword evidence="5 9" id="KW-0798">TonB box</keyword>
<evidence type="ECO:0000256" key="10">
    <source>
        <dbReference type="SAM" id="MobiDB-lite"/>
    </source>
</evidence>
<dbReference type="InterPro" id="IPR008969">
    <property type="entry name" value="CarboxyPept-like_regulatory"/>
</dbReference>
<dbReference type="PROSITE" id="PS52016">
    <property type="entry name" value="TONB_DEPENDENT_REC_3"/>
    <property type="match status" value="1"/>
</dbReference>
<evidence type="ECO:0000256" key="3">
    <source>
        <dbReference type="ARBA" id="ARBA00022452"/>
    </source>
</evidence>
<evidence type="ECO:0000256" key="8">
    <source>
        <dbReference type="PROSITE-ProRule" id="PRU01360"/>
    </source>
</evidence>
<feature type="domain" description="TonB-dependent receptor plug" evidence="13">
    <location>
        <begin position="127"/>
        <end position="219"/>
    </location>
</feature>
<dbReference type="Gene3D" id="2.60.40.1120">
    <property type="entry name" value="Carboxypeptidase-like, regulatory domain"/>
    <property type="match status" value="1"/>
</dbReference>
<evidence type="ECO:0000256" key="4">
    <source>
        <dbReference type="ARBA" id="ARBA00022692"/>
    </source>
</evidence>
<name>A0ABQ1H9X4_9FLAO</name>
<protein>
    <submittedName>
        <fullName evidence="14">TonB-dependent receptor</fullName>
    </submittedName>
</protein>